<gene>
    <name evidence="2" type="ORF">GLIP_2083</name>
</gene>
<reference evidence="2 3" key="1">
    <citation type="journal article" date="2017" name="Antonie Van Leeuwenhoek">
        <title>Rhizobium rhizosphaerae sp. nov., a novel species isolated from rice rhizosphere.</title>
        <authorList>
            <person name="Zhao J.J."/>
            <person name="Zhang J."/>
            <person name="Zhang R.J."/>
            <person name="Zhang C.W."/>
            <person name="Yin H.Q."/>
            <person name="Zhang X.X."/>
        </authorList>
    </citation>
    <scope>NUCLEOTIDE SEQUENCE [LARGE SCALE GENOMIC DNA]</scope>
    <source>
        <strain evidence="2 3">E3</strain>
    </source>
</reference>
<dbReference type="Proteomes" id="UP000006334">
    <property type="component" value="Unassembled WGS sequence"/>
</dbReference>
<dbReference type="RefSeq" id="WP_008844527.1">
    <property type="nucleotide sequence ID" value="NZ_BAEN01000041.1"/>
</dbReference>
<feature type="domain" description="Competence protein CoiA-like N-terminal" evidence="1">
    <location>
        <begin position="29"/>
        <end position="59"/>
    </location>
</feature>
<dbReference type="OrthoDB" id="9134102at2"/>
<dbReference type="AlphaFoldDB" id="K6XSQ4"/>
<evidence type="ECO:0000313" key="2">
    <source>
        <dbReference type="EMBL" id="GAC14711.1"/>
    </source>
</evidence>
<sequence>MSGITLIPFGLYTKTGELIDVGNVSQGSKCNCICPSCKTPLVARQGEHKEWHFAHSPRKEQKKTEKPCEFSFAVSIRLMIKQLSEQGLVFLLPAFTGKHTEFDAPSGRSFEVTYPIANETQVTLQYIEVETKYENSVVDILAKIGSFELVIYITYKDRVVPDSLYRPTNSNCGVVELDARFLAKEFQEVPTGQYTKALQSYLSENYLGKKWIYHPRKQKTLNQLKKHIKDNKNAYYDKYLPTRDPFPLIKSRLNESSGFPPSTRHSCVMCGSFWTGPSAYCEDCETHLYTNSNQ</sequence>
<keyword evidence="3" id="KW-1185">Reference proteome</keyword>
<dbReference type="EMBL" id="BAEN01000041">
    <property type="protein sequence ID" value="GAC14711.1"/>
    <property type="molecule type" value="Genomic_DNA"/>
</dbReference>
<dbReference type="Pfam" id="PF25164">
    <property type="entry name" value="CoiA_N"/>
    <property type="match status" value="1"/>
</dbReference>
<proteinExistence type="predicted"/>
<dbReference type="eggNOG" id="COG4469">
    <property type="taxonomic scope" value="Bacteria"/>
</dbReference>
<dbReference type="STRING" id="1127673.GLIP_2083"/>
<evidence type="ECO:0000259" key="1">
    <source>
        <dbReference type="Pfam" id="PF25164"/>
    </source>
</evidence>
<protein>
    <recommendedName>
        <fullName evidence="1">Competence protein CoiA-like N-terminal domain-containing protein</fullName>
    </recommendedName>
</protein>
<comment type="caution">
    <text evidence="2">The sequence shown here is derived from an EMBL/GenBank/DDBJ whole genome shotgun (WGS) entry which is preliminary data.</text>
</comment>
<organism evidence="2 3">
    <name type="scientific">Aliiglaciecola lipolytica E3</name>
    <dbReference type="NCBI Taxonomy" id="1127673"/>
    <lineage>
        <taxon>Bacteria</taxon>
        <taxon>Pseudomonadati</taxon>
        <taxon>Pseudomonadota</taxon>
        <taxon>Gammaproteobacteria</taxon>
        <taxon>Alteromonadales</taxon>
        <taxon>Alteromonadaceae</taxon>
        <taxon>Aliiglaciecola</taxon>
    </lineage>
</organism>
<evidence type="ECO:0000313" key="3">
    <source>
        <dbReference type="Proteomes" id="UP000006334"/>
    </source>
</evidence>
<dbReference type="InterPro" id="IPR057253">
    <property type="entry name" value="CoiA-like_N"/>
</dbReference>
<accession>K6XSQ4</accession>
<name>K6XSQ4_9ALTE</name>